<feature type="region of interest" description="Disordered" evidence="1">
    <location>
        <begin position="1"/>
        <end position="22"/>
    </location>
</feature>
<organism evidence="2 3">
    <name type="scientific">Cyanophage P-RSM1</name>
    <dbReference type="NCBI Taxonomy" id="536444"/>
    <lineage>
        <taxon>Viruses</taxon>
        <taxon>Duplodnaviria</taxon>
        <taxon>Heunggongvirae</taxon>
        <taxon>Uroviricota</taxon>
        <taxon>Caudoviricetes</taxon>
        <taxon>Pantevenvirales</taxon>
        <taxon>Kyanoviridae</taxon>
        <taxon>Emcearvirus</taxon>
        <taxon>Emcearvirus gerard</taxon>
    </lineage>
</organism>
<gene>
    <name evidence="2" type="ORF">CPPG_00088</name>
</gene>
<evidence type="ECO:0008006" key="4">
    <source>
        <dbReference type="Google" id="ProtNLM"/>
    </source>
</evidence>
<accession>M4QQN2</accession>
<dbReference type="Pfam" id="PF16805">
    <property type="entry name" value="Trans_coact"/>
    <property type="match status" value="1"/>
</dbReference>
<evidence type="ECO:0000256" key="1">
    <source>
        <dbReference type="SAM" id="MobiDB-lite"/>
    </source>
</evidence>
<dbReference type="OrthoDB" id="25640at10239"/>
<dbReference type="InterPro" id="IPR042071">
    <property type="entry name" value="Trans_coact_sf"/>
</dbReference>
<dbReference type="Proteomes" id="UP000201235">
    <property type="component" value="Segment"/>
</dbReference>
<proteinExistence type="predicted"/>
<keyword evidence="3" id="KW-1185">Reference proteome</keyword>
<dbReference type="Gene3D" id="1.10.10.2850">
    <property type="entry name" value="Phage late-transcription coactivator-like"/>
    <property type="match status" value="1"/>
</dbReference>
<evidence type="ECO:0000313" key="3">
    <source>
        <dbReference type="Proteomes" id="UP000201235"/>
    </source>
</evidence>
<dbReference type="KEGG" id="vg:15312057"/>
<reference evidence="2 3" key="1">
    <citation type="submission" date="2010-11" db="EMBL/GenBank/DDBJ databases">
        <title>The Genome Sequence of Cyanophage P-RSM1.</title>
        <authorList>
            <consortium name="The Broad Institute Genome Sequencing Platform"/>
            <person name="Henn M.R."/>
            <person name="Sullivan M.S."/>
            <person name="Osburne M.S."/>
            <person name="Levin J."/>
            <person name="Malboeuf C."/>
            <person name="Casali M."/>
            <person name="Russ C."/>
            <person name="Lennon N."/>
            <person name="Chapman S.B."/>
            <person name="Erlich R."/>
            <person name="Young S.K."/>
            <person name="Yandava C."/>
            <person name="Zeng Q."/>
            <person name="Alvarado L."/>
            <person name="Anderson S."/>
            <person name="Berlin A."/>
            <person name="Chen Z."/>
            <person name="Freedman E."/>
            <person name="Gellesch M."/>
            <person name="Goldberg J."/>
            <person name="Green L."/>
            <person name="Griggs A."/>
            <person name="Gujja S."/>
            <person name="Heilman E.R."/>
            <person name="Heiman D."/>
            <person name="Hollinger A."/>
            <person name="Howarth C."/>
            <person name="Larson L."/>
            <person name="Mehta T."/>
            <person name="Pearson M."/>
            <person name="Roberts A."/>
            <person name="Ryan E."/>
            <person name="Saif S."/>
            <person name="Shea T."/>
            <person name="Shenoy N."/>
            <person name="Sisk P."/>
            <person name="Stolte C."/>
            <person name="Sykes S."/>
            <person name="White J."/>
            <person name="Yu Q."/>
            <person name="Coleman M.L."/>
            <person name="Huang K.H."/>
            <person name="Weigele P.R."/>
            <person name="DeFrancesco A.S."/>
            <person name="Kern S.E."/>
            <person name="Thompson L.R."/>
            <person name="Fu R."/>
            <person name="Hombeck B."/>
            <person name="Chisholm S.W."/>
            <person name="Haas B."/>
            <person name="Nusbaum C."/>
            <person name="Birren B."/>
        </authorList>
    </citation>
    <scope>NUCLEOTIDE SEQUENCE [LARGE SCALE GENOMIC DNA]</scope>
    <source>
        <strain evidence="2 3">P-RSM1</strain>
    </source>
</reference>
<dbReference type="GeneID" id="15312057"/>
<name>M4QQN2_9CAUD</name>
<dbReference type="EMBL" id="HQ634175">
    <property type="protein sequence ID" value="AGH26405.1"/>
    <property type="molecule type" value="Genomic_DNA"/>
</dbReference>
<sequence length="96" mass="10957">MVDKVLSQDGKKKSAKSSTEDKFLTPTKFSQEIERLVKSSSGLITYIEAVVTYCQENEIEIETVPKLLSKPLKERLRHEAQRLNYMKQTSKGVLPL</sequence>
<dbReference type="InterPro" id="IPR031836">
    <property type="entry name" value="Trans_coact"/>
</dbReference>
<evidence type="ECO:0000313" key="2">
    <source>
        <dbReference type="EMBL" id="AGH26405.1"/>
    </source>
</evidence>
<protein>
    <recommendedName>
        <fullName evidence="4">Late promoter transcription accessory protein</fullName>
    </recommendedName>
</protein>
<dbReference type="RefSeq" id="YP_007877640.1">
    <property type="nucleotide sequence ID" value="NC_021071.1"/>
</dbReference>